<organism evidence="3 4">
    <name type="scientific">Tuber magnatum</name>
    <name type="common">white Piedmont truffle</name>
    <dbReference type="NCBI Taxonomy" id="42249"/>
    <lineage>
        <taxon>Eukaryota</taxon>
        <taxon>Fungi</taxon>
        <taxon>Dikarya</taxon>
        <taxon>Ascomycota</taxon>
        <taxon>Pezizomycotina</taxon>
        <taxon>Pezizomycetes</taxon>
        <taxon>Pezizales</taxon>
        <taxon>Tuberaceae</taxon>
        <taxon>Tuber</taxon>
    </lineage>
</organism>
<comment type="caution">
    <text evidence="3">The sequence shown here is derived from an EMBL/GenBank/DDBJ whole genome shotgun (WGS) entry which is preliminary data.</text>
</comment>
<name>A0A317T2Y4_9PEZI</name>
<proteinExistence type="predicted"/>
<sequence length="217" mass="24068">MAQSDEADSAHTVFRIIQVLTLIPCWAILAALIDVYNKNGSAPPSGILCLFITALLASIWSFCVLITSMRARNTALWMTFFDICFMAALIAGVALLSNIANAECVVAPVATVIYTTDGQKVWQSGGNKNGTDDGIWHNDDNCSLVKAAWGLGVTNIILFFITAILAAVVYRRNEEEGRVVEKVYTTRAADPYTHRPRRHRHRHRSPRTGEYIVEERV</sequence>
<dbReference type="Proteomes" id="UP000246991">
    <property type="component" value="Unassembled WGS sequence"/>
</dbReference>
<feature type="compositionally biased region" description="Basic residues" evidence="1">
    <location>
        <begin position="194"/>
        <end position="206"/>
    </location>
</feature>
<evidence type="ECO:0000313" key="3">
    <source>
        <dbReference type="EMBL" id="PWW80097.1"/>
    </source>
</evidence>
<keyword evidence="4" id="KW-1185">Reference proteome</keyword>
<feature type="transmembrane region" description="Helical" evidence="2">
    <location>
        <begin position="12"/>
        <end position="33"/>
    </location>
</feature>
<gene>
    <name evidence="3" type="ORF">C7212DRAFT_305742</name>
</gene>
<keyword evidence="2" id="KW-0472">Membrane</keyword>
<evidence type="ECO:0000256" key="2">
    <source>
        <dbReference type="SAM" id="Phobius"/>
    </source>
</evidence>
<evidence type="ECO:0000256" key="1">
    <source>
        <dbReference type="SAM" id="MobiDB-lite"/>
    </source>
</evidence>
<protein>
    <recommendedName>
        <fullName evidence="5">MARVEL domain-containing protein</fullName>
    </recommendedName>
</protein>
<dbReference type="EMBL" id="PYWC01000004">
    <property type="protein sequence ID" value="PWW80097.1"/>
    <property type="molecule type" value="Genomic_DNA"/>
</dbReference>
<feature type="transmembrane region" description="Helical" evidence="2">
    <location>
        <begin position="147"/>
        <end position="170"/>
    </location>
</feature>
<feature type="transmembrane region" description="Helical" evidence="2">
    <location>
        <begin position="74"/>
        <end position="96"/>
    </location>
</feature>
<dbReference type="STRING" id="42249.A0A317T2Y4"/>
<feature type="region of interest" description="Disordered" evidence="1">
    <location>
        <begin position="193"/>
        <end position="217"/>
    </location>
</feature>
<reference evidence="3 4" key="1">
    <citation type="submission" date="2018-03" db="EMBL/GenBank/DDBJ databases">
        <title>Genomes of Pezizomycetes fungi and the evolution of truffles.</title>
        <authorList>
            <person name="Murat C."/>
            <person name="Payen T."/>
            <person name="Noel B."/>
            <person name="Kuo A."/>
            <person name="Martin F.M."/>
        </authorList>
    </citation>
    <scope>NUCLEOTIDE SEQUENCE [LARGE SCALE GENOMIC DNA]</scope>
    <source>
        <strain evidence="3">091103-1</strain>
    </source>
</reference>
<keyword evidence="2" id="KW-0812">Transmembrane</keyword>
<evidence type="ECO:0008006" key="5">
    <source>
        <dbReference type="Google" id="ProtNLM"/>
    </source>
</evidence>
<keyword evidence="2" id="KW-1133">Transmembrane helix</keyword>
<evidence type="ECO:0000313" key="4">
    <source>
        <dbReference type="Proteomes" id="UP000246991"/>
    </source>
</evidence>
<accession>A0A317T2Y4</accession>
<dbReference type="AlphaFoldDB" id="A0A317T2Y4"/>
<feature type="transmembrane region" description="Helical" evidence="2">
    <location>
        <begin position="45"/>
        <end position="67"/>
    </location>
</feature>
<dbReference type="OrthoDB" id="4918558at2759"/>